<proteinExistence type="predicted"/>
<organism evidence="2 3">
    <name type="scientific">Microbacterium rhizosphaerae</name>
    <dbReference type="NCBI Taxonomy" id="1678237"/>
    <lineage>
        <taxon>Bacteria</taxon>
        <taxon>Bacillati</taxon>
        <taxon>Actinomycetota</taxon>
        <taxon>Actinomycetes</taxon>
        <taxon>Micrococcales</taxon>
        <taxon>Microbacteriaceae</taxon>
        <taxon>Microbacterium</taxon>
    </lineage>
</organism>
<dbReference type="EMBL" id="CP139368">
    <property type="protein sequence ID" value="WPR88387.1"/>
    <property type="molecule type" value="Genomic_DNA"/>
</dbReference>
<feature type="compositionally biased region" description="Polar residues" evidence="1">
    <location>
        <begin position="124"/>
        <end position="137"/>
    </location>
</feature>
<evidence type="ECO:0000313" key="3">
    <source>
        <dbReference type="Proteomes" id="UP001323798"/>
    </source>
</evidence>
<accession>A0ABZ0SM90</accession>
<dbReference type="InterPro" id="IPR036388">
    <property type="entry name" value="WH-like_DNA-bd_sf"/>
</dbReference>
<dbReference type="SUPFAM" id="SSF46785">
    <property type="entry name" value="Winged helix' DNA-binding domain"/>
    <property type="match status" value="1"/>
</dbReference>
<dbReference type="Gene3D" id="1.10.10.10">
    <property type="entry name" value="Winged helix-like DNA-binding domain superfamily/Winged helix DNA-binding domain"/>
    <property type="match status" value="1"/>
</dbReference>
<reference evidence="2 3" key="1">
    <citation type="submission" date="2023-11" db="EMBL/GenBank/DDBJ databases">
        <title>Genome sequence of Microbacterium rhizosphaerae KACC 19337.</title>
        <authorList>
            <person name="Choi H."/>
            <person name="Kim S."/>
            <person name="Kim Y."/>
            <person name="Kwon S.-W."/>
            <person name="Heo J."/>
        </authorList>
    </citation>
    <scope>NUCLEOTIDE SEQUENCE [LARGE SCALE GENOMIC DNA]</scope>
    <source>
        <strain evidence="2 3">KACC 19337</strain>
    </source>
</reference>
<dbReference type="InterPro" id="IPR036390">
    <property type="entry name" value="WH_DNA-bd_sf"/>
</dbReference>
<keyword evidence="3" id="KW-1185">Reference proteome</keyword>
<feature type="region of interest" description="Disordered" evidence="1">
    <location>
        <begin position="113"/>
        <end position="164"/>
    </location>
</feature>
<evidence type="ECO:0000313" key="2">
    <source>
        <dbReference type="EMBL" id="WPR88387.1"/>
    </source>
</evidence>
<sequence length="320" mass="35926">MSRPLEDWSYSDDFDALELSAPDRAVARYLCWRISSSTGWWYESAESIASKVGCSSRTVRRALDALEQVGGMERRRRRNENGYLHDYIVAFPSIHEPNGEEWAAAAPVEHLDSQSRPKVEASGLSVQASGLTDQASGLSGRAVKRKNEGRNEGEERGDDADVFPIGETGVETFSSEVANATPRRDDVERLLDILDAEIVRNGSKAPRRNKANRDAMRLMIDRDGRTPGQIARAIYWCQHDDFWRANILSAVKLREKYDQLRLDAARKQQPQSSRKGQRQERNLDVVAELANIQRARERGLEAAHAAAHWTPSVAAEQEAI</sequence>
<dbReference type="Proteomes" id="UP001323798">
    <property type="component" value="Chromosome"/>
</dbReference>
<feature type="compositionally biased region" description="Basic and acidic residues" evidence="1">
    <location>
        <begin position="145"/>
        <end position="154"/>
    </location>
</feature>
<dbReference type="RefSeq" id="WP_320941107.1">
    <property type="nucleotide sequence ID" value="NZ_BAABEU010000006.1"/>
</dbReference>
<evidence type="ECO:0000256" key="1">
    <source>
        <dbReference type="SAM" id="MobiDB-lite"/>
    </source>
</evidence>
<gene>
    <name evidence="2" type="ORF">SM116_11420</name>
</gene>
<name>A0ABZ0SM90_9MICO</name>
<protein>
    <recommendedName>
        <fullName evidence="4">Helix-turn-helix domain-containing protein</fullName>
    </recommendedName>
</protein>
<evidence type="ECO:0008006" key="4">
    <source>
        <dbReference type="Google" id="ProtNLM"/>
    </source>
</evidence>